<evidence type="ECO:0000256" key="1">
    <source>
        <dbReference type="ARBA" id="ARBA00023002"/>
    </source>
</evidence>
<dbReference type="GO" id="GO:0071949">
    <property type="term" value="F:FAD binding"/>
    <property type="evidence" value="ECO:0007669"/>
    <property type="project" value="InterPro"/>
</dbReference>
<gene>
    <name evidence="4" type="ORF">G3I58_34605</name>
</gene>
<name>A0A7K3RLL6_STRAQ</name>
<proteinExistence type="predicted"/>
<dbReference type="Gene3D" id="3.50.50.60">
    <property type="entry name" value="FAD/NAD(P)-binding domain"/>
    <property type="match status" value="1"/>
</dbReference>
<organism evidence="4 5">
    <name type="scientific">Streptomyces anulatus</name>
    <name type="common">Streptomyces chrysomallus</name>
    <dbReference type="NCBI Taxonomy" id="1892"/>
    <lineage>
        <taxon>Bacteria</taxon>
        <taxon>Bacillati</taxon>
        <taxon>Actinomycetota</taxon>
        <taxon>Actinomycetes</taxon>
        <taxon>Kitasatosporales</taxon>
        <taxon>Streptomycetaceae</taxon>
        <taxon>Streptomyces</taxon>
    </lineage>
</organism>
<dbReference type="PRINTS" id="PR00420">
    <property type="entry name" value="RNGMNOXGNASE"/>
</dbReference>
<evidence type="ECO:0000313" key="5">
    <source>
        <dbReference type="Proteomes" id="UP000470951"/>
    </source>
</evidence>
<accession>A0A7K3RLL6</accession>
<dbReference type="GO" id="GO:0008688">
    <property type="term" value="F:3-(3-hydroxyphenyl)propionate hydroxylase activity"/>
    <property type="evidence" value="ECO:0007669"/>
    <property type="project" value="TreeGrafter"/>
</dbReference>
<dbReference type="InterPro" id="IPR050631">
    <property type="entry name" value="PheA/TfdB_FAD_monoxygenase"/>
</dbReference>
<dbReference type="RefSeq" id="WP_164270222.1">
    <property type="nucleotide sequence ID" value="NZ_JAAGMS010000378.1"/>
</dbReference>
<dbReference type="PANTHER" id="PTHR43476">
    <property type="entry name" value="3-(3-HYDROXY-PHENYL)PROPIONATE/3-HYDROXYCINNAMIC ACID HYDROXYLASE"/>
    <property type="match status" value="1"/>
</dbReference>
<dbReference type="EMBL" id="JAAGMS010000378">
    <property type="protein sequence ID" value="NEC03074.1"/>
    <property type="molecule type" value="Genomic_DNA"/>
</dbReference>
<reference evidence="4 5" key="1">
    <citation type="submission" date="2020-01" db="EMBL/GenBank/DDBJ databases">
        <title>Insect and environment-associated Actinomycetes.</title>
        <authorList>
            <person name="Currrie C."/>
            <person name="Chevrette M."/>
            <person name="Carlson C."/>
            <person name="Stubbendieck R."/>
            <person name="Wendt-Pienkowski E."/>
        </authorList>
    </citation>
    <scope>NUCLEOTIDE SEQUENCE [LARGE SCALE GENOMIC DNA]</scope>
    <source>
        <strain evidence="4 5">SID7903</strain>
    </source>
</reference>
<dbReference type="PANTHER" id="PTHR43476:SF3">
    <property type="entry name" value="FAD-BINDING MONOOXYGENASE"/>
    <property type="match status" value="1"/>
</dbReference>
<dbReference type="SUPFAM" id="SSF51905">
    <property type="entry name" value="FAD/NAD(P)-binding domain"/>
    <property type="match status" value="1"/>
</dbReference>
<dbReference type="Proteomes" id="UP000470951">
    <property type="component" value="Unassembled WGS sequence"/>
</dbReference>
<protein>
    <submittedName>
        <fullName evidence="4">Bifunctional 3-(3-hydroxy-phenyl)propionate/3-hydroxycinnamic acid hydroxylase</fullName>
    </submittedName>
</protein>
<evidence type="ECO:0000259" key="3">
    <source>
        <dbReference type="Pfam" id="PF01494"/>
    </source>
</evidence>
<evidence type="ECO:0000313" key="4">
    <source>
        <dbReference type="EMBL" id="NEC03074.1"/>
    </source>
</evidence>
<dbReference type="Gene3D" id="3.30.70.2450">
    <property type="match status" value="1"/>
</dbReference>
<dbReference type="AlphaFoldDB" id="A0A7K3RLL6"/>
<dbReference type="Pfam" id="PF01494">
    <property type="entry name" value="FAD_binding_3"/>
    <property type="match status" value="1"/>
</dbReference>
<dbReference type="InterPro" id="IPR036188">
    <property type="entry name" value="FAD/NAD-bd_sf"/>
</dbReference>
<evidence type="ECO:0000256" key="2">
    <source>
        <dbReference type="SAM" id="MobiDB-lite"/>
    </source>
</evidence>
<feature type="domain" description="FAD-binding" evidence="3">
    <location>
        <begin position="16"/>
        <end position="357"/>
    </location>
</feature>
<sequence length="544" mass="57680">MNGISGSRGRGAGAPEADVLVVGYGPVGQVLSILLARSGWRVVVVERHPEPYSLPRAVAFDAEAARTLDAIGVTGRIADITEPSQDYVVSDAAGRQLLRIGLGGTDGTGRPDSTSVYQPGLEAALAARGEELPTLRVHRGLRAVELTESGSGSELVAEDERGGERRTFTASWVVGCDGAGSFVRRSLGIGWADSGFALDWLACDVVPDRPEDFPPSNLQIADPARPRVAVSCGPGRRRWEFMRMPGEDRAEFGTEENAWRLLSMFSARPDNATLTRHATYTFRARNAEHWRRGRVLLAGDAAHQMPPFAGQGMCSGFRDAANLAWKLDLVLGGRAGEALLDSYEQERRAHVQHAIDLSVRLGRLICVTDPAAAADRDRAMTARSSGQARPAEPVRPAGPARSARPLGEHLAKGFLTDGGPPAGELTARARLTGPDGPGPADSVLGPGFVLLCRGNLADTLSPAALETLRPVSGRVVTVLRSDAGSAPGPDTVLDTDGHWLPWLESLQAGAVLIRPDHYLFGAAPDADGLAALLTEFGRRLRPAG</sequence>
<dbReference type="GO" id="GO:0019622">
    <property type="term" value="P:3-(3-hydroxy)phenylpropionate catabolic process"/>
    <property type="evidence" value="ECO:0007669"/>
    <property type="project" value="TreeGrafter"/>
</dbReference>
<feature type="region of interest" description="Disordered" evidence="2">
    <location>
        <begin position="375"/>
        <end position="439"/>
    </location>
</feature>
<comment type="caution">
    <text evidence="4">The sequence shown here is derived from an EMBL/GenBank/DDBJ whole genome shotgun (WGS) entry which is preliminary data.</text>
</comment>
<keyword evidence="1" id="KW-0560">Oxidoreductase</keyword>
<dbReference type="InterPro" id="IPR002938">
    <property type="entry name" value="FAD-bd"/>
</dbReference>
<dbReference type="NCBIfam" id="NF004829">
    <property type="entry name" value="PRK06183.1-3"/>
    <property type="match status" value="1"/>
</dbReference>